<reference evidence="1" key="2">
    <citation type="submission" date="2023-05" db="EMBL/GenBank/DDBJ databases">
        <authorList>
            <consortium name="Lawrence Berkeley National Laboratory"/>
            <person name="Steindorff A."/>
            <person name="Hensen N."/>
            <person name="Bonometti L."/>
            <person name="Westerberg I."/>
            <person name="Brannstrom I.O."/>
            <person name="Guillou S."/>
            <person name="Cros-Aarteil S."/>
            <person name="Calhoun S."/>
            <person name="Haridas S."/>
            <person name="Kuo A."/>
            <person name="Mondo S."/>
            <person name="Pangilinan J."/>
            <person name="Riley R."/>
            <person name="Labutti K."/>
            <person name="Andreopoulos B."/>
            <person name="Lipzen A."/>
            <person name="Chen C."/>
            <person name="Yanf M."/>
            <person name="Daum C."/>
            <person name="Ng V."/>
            <person name="Clum A."/>
            <person name="Ohm R."/>
            <person name="Martin F."/>
            <person name="Silar P."/>
            <person name="Natvig D."/>
            <person name="Lalanne C."/>
            <person name="Gautier V."/>
            <person name="Ament-Velasquez S.L."/>
            <person name="Kruys A."/>
            <person name="Hutchinson M.I."/>
            <person name="Powell A.J."/>
            <person name="Barry K."/>
            <person name="Miller A.N."/>
            <person name="Grigoriev I.V."/>
            <person name="Debuchy R."/>
            <person name="Gladieux P."/>
            <person name="Thoren M.H."/>
            <person name="Johannesson H."/>
        </authorList>
    </citation>
    <scope>NUCLEOTIDE SEQUENCE</scope>
    <source>
        <strain evidence="1">CBS 757.83</strain>
    </source>
</reference>
<evidence type="ECO:0000313" key="2">
    <source>
        <dbReference type="Proteomes" id="UP001305647"/>
    </source>
</evidence>
<sequence>MAPLHQRCLQSAIHRTRPPVLSVLLWRGRVWAINLVTPIPDPPSQLCLSSTNAGLPFLSGLLVASPSFFCLSTLPFKFQQRPSLLSASCSFSLHSTWSVFAPST</sequence>
<dbReference type="AlphaFoldDB" id="A0AAN6QDW5"/>
<keyword evidence="2" id="KW-1185">Reference proteome</keyword>
<organism evidence="1 2">
    <name type="scientific">Parathielavia hyrcaniae</name>
    <dbReference type="NCBI Taxonomy" id="113614"/>
    <lineage>
        <taxon>Eukaryota</taxon>
        <taxon>Fungi</taxon>
        <taxon>Dikarya</taxon>
        <taxon>Ascomycota</taxon>
        <taxon>Pezizomycotina</taxon>
        <taxon>Sordariomycetes</taxon>
        <taxon>Sordariomycetidae</taxon>
        <taxon>Sordariales</taxon>
        <taxon>Chaetomiaceae</taxon>
        <taxon>Parathielavia</taxon>
    </lineage>
</organism>
<dbReference type="EMBL" id="MU863624">
    <property type="protein sequence ID" value="KAK4106430.1"/>
    <property type="molecule type" value="Genomic_DNA"/>
</dbReference>
<protein>
    <submittedName>
        <fullName evidence="1">Uncharacterized protein</fullName>
    </submittedName>
</protein>
<dbReference type="Proteomes" id="UP001305647">
    <property type="component" value="Unassembled WGS sequence"/>
</dbReference>
<proteinExistence type="predicted"/>
<accession>A0AAN6QDW5</accession>
<gene>
    <name evidence="1" type="ORF">N658DRAFT_19170</name>
</gene>
<evidence type="ECO:0000313" key="1">
    <source>
        <dbReference type="EMBL" id="KAK4106430.1"/>
    </source>
</evidence>
<comment type="caution">
    <text evidence="1">The sequence shown here is derived from an EMBL/GenBank/DDBJ whole genome shotgun (WGS) entry which is preliminary data.</text>
</comment>
<name>A0AAN6QDW5_9PEZI</name>
<reference evidence="1" key="1">
    <citation type="journal article" date="2023" name="Mol. Phylogenet. Evol.">
        <title>Genome-scale phylogeny and comparative genomics of the fungal order Sordariales.</title>
        <authorList>
            <person name="Hensen N."/>
            <person name="Bonometti L."/>
            <person name="Westerberg I."/>
            <person name="Brannstrom I.O."/>
            <person name="Guillou S."/>
            <person name="Cros-Aarteil S."/>
            <person name="Calhoun S."/>
            <person name="Haridas S."/>
            <person name="Kuo A."/>
            <person name="Mondo S."/>
            <person name="Pangilinan J."/>
            <person name="Riley R."/>
            <person name="LaButti K."/>
            <person name="Andreopoulos B."/>
            <person name="Lipzen A."/>
            <person name="Chen C."/>
            <person name="Yan M."/>
            <person name="Daum C."/>
            <person name="Ng V."/>
            <person name="Clum A."/>
            <person name="Steindorff A."/>
            <person name="Ohm R.A."/>
            <person name="Martin F."/>
            <person name="Silar P."/>
            <person name="Natvig D.O."/>
            <person name="Lalanne C."/>
            <person name="Gautier V."/>
            <person name="Ament-Velasquez S.L."/>
            <person name="Kruys A."/>
            <person name="Hutchinson M.I."/>
            <person name="Powell A.J."/>
            <person name="Barry K."/>
            <person name="Miller A.N."/>
            <person name="Grigoriev I.V."/>
            <person name="Debuchy R."/>
            <person name="Gladieux P."/>
            <person name="Hiltunen Thoren M."/>
            <person name="Johannesson H."/>
        </authorList>
    </citation>
    <scope>NUCLEOTIDE SEQUENCE</scope>
    <source>
        <strain evidence="1">CBS 757.83</strain>
    </source>
</reference>